<dbReference type="OrthoDB" id="4772902at2"/>
<feature type="transmembrane region" description="Helical" evidence="1">
    <location>
        <begin position="203"/>
        <end position="226"/>
    </location>
</feature>
<feature type="domain" description="DUF6545" evidence="2">
    <location>
        <begin position="235"/>
        <end position="338"/>
    </location>
</feature>
<evidence type="ECO:0000313" key="3">
    <source>
        <dbReference type="EMBL" id="RJO72051.1"/>
    </source>
</evidence>
<dbReference type="InterPro" id="IPR046675">
    <property type="entry name" value="DUF6545"/>
</dbReference>
<feature type="transmembrane region" description="Helical" evidence="1">
    <location>
        <begin position="66"/>
        <end position="88"/>
    </location>
</feature>
<feature type="transmembrane region" description="Helical" evidence="1">
    <location>
        <begin position="40"/>
        <end position="60"/>
    </location>
</feature>
<gene>
    <name evidence="3" type="ORF">D5S18_23000</name>
</gene>
<evidence type="ECO:0000313" key="4">
    <source>
        <dbReference type="Proteomes" id="UP000266677"/>
    </source>
</evidence>
<feature type="transmembrane region" description="Helical" evidence="1">
    <location>
        <begin position="164"/>
        <end position="183"/>
    </location>
</feature>
<evidence type="ECO:0000256" key="1">
    <source>
        <dbReference type="SAM" id="Phobius"/>
    </source>
</evidence>
<proteinExistence type="predicted"/>
<evidence type="ECO:0000259" key="2">
    <source>
        <dbReference type="Pfam" id="PF20182"/>
    </source>
</evidence>
<accession>A0A3A4KDW5</accession>
<keyword evidence="1" id="KW-0812">Transmembrane</keyword>
<keyword evidence="4" id="KW-1185">Reference proteome</keyword>
<keyword evidence="1" id="KW-1133">Transmembrane helix</keyword>
<dbReference type="Pfam" id="PF20182">
    <property type="entry name" value="DUF6545"/>
    <property type="match status" value="1"/>
</dbReference>
<dbReference type="Proteomes" id="UP000266677">
    <property type="component" value="Unassembled WGS sequence"/>
</dbReference>
<protein>
    <recommendedName>
        <fullName evidence="2">DUF6545 domain-containing protein</fullName>
    </recommendedName>
</protein>
<feature type="transmembrane region" description="Helical" evidence="1">
    <location>
        <begin position="130"/>
        <end position="152"/>
    </location>
</feature>
<dbReference type="RefSeq" id="WP_120043156.1">
    <property type="nucleotide sequence ID" value="NZ_QZFU01000029.1"/>
</dbReference>
<dbReference type="AlphaFoldDB" id="A0A3A4KDW5"/>
<feature type="transmembrane region" description="Helical" evidence="1">
    <location>
        <begin position="6"/>
        <end position="28"/>
    </location>
</feature>
<comment type="caution">
    <text evidence="3">The sequence shown here is derived from an EMBL/GenBank/DDBJ whole genome shotgun (WGS) entry which is preliminary data.</text>
</comment>
<reference evidence="3 4" key="1">
    <citation type="submission" date="2018-09" db="EMBL/GenBank/DDBJ databases">
        <title>YIM PH21274 draft genome.</title>
        <authorList>
            <person name="Miao C."/>
        </authorList>
    </citation>
    <scope>NUCLEOTIDE SEQUENCE [LARGE SCALE GENOMIC DNA]</scope>
    <source>
        <strain evidence="3 4">YIM PH 21724</strain>
    </source>
</reference>
<sequence>MTAEVPAWLMVTAIVLGTSIAAARWVLVAASFGDLLINRAMSWIALAVVIEEAGAGTSFAALTYRIFLALGVQTLANMYGIAVLFARGDPLAARVRQRRYDLAAAVGSLIVLCPGLPANSALAVPDWRALLVWAIFNLPTAAAGIWIVAACARELRATDSSRREKLASAVLLLTATTWTYAAVADGVQVLRGHPSSSPGAYWTIPSCLIYLSLVGLTAVPLVRIAVLRSGFDHTGRAVRRLRPLWRDLTASVPAIVLPAEGIRDPELRLYRMIVEIRDALHLLERYAPAEPTDYAVRIARGIRAKSLGHSPVAARTDHVDRDLSEELAYLLALARRWPRAVHAVDFRPDRLDSYIR</sequence>
<dbReference type="EMBL" id="QZFU01000029">
    <property type="protein sequence ID" value="RJO72051.1"/>
    <property type="molecule type" value="Genomic_DNA"/>
</dbReference>
<keyword evidence="1" id="KW-0472">Membrane</keyword>
<feature type="transmembrane region" description="Helical" evidence="1">
    <location>
        <begin position="100"/>
        <end position="118"/>
    </location>
</feature>
<name>A0A3A4KDW5_9NOCA</name>
<organism evidence="3 4">
    <name type="scientific">Nocardia panacis</name>
    <dbReference type="NCBI Taxonomy" id="2340916"/>
    <lineage>
        <taxon>Bacteria</taxon>
        <taxon>Bacillati</taxon>
        <taxon>Actinomycetota</taxon>
        <taxon>Actinomycetes</taxon>
        <taxon>Mycobacteriales</taxon>
        <taxon>Nocardiaceae</taxon>
        <taxon>Nocardia</taxon>
    </lineage>
</organism>